<keyword evidence="2" id="KW-1185">Reference proteome</keyword>
<proteinExistence type="predicted"/>
<gene>
    <name evidence="1" type="ORF">MAR_037894</name>
</gene>
<organism evidence="1 2">
    <name type="scientific">Mya arenaria</name>
    <name type="common">Soft-shell clam</name>
    <dbReference type="NCBI Taxonomy" id="6604"/>
    <lineage>
        <taxon>Eukaryota</taxon>
        <taxon>Metazoa</taxon>
        <taxon>Spiralia</taxon>
        <taxon>Lophotrochozoa</taxon>
        <taxon>Mollusca</taxon>
        <taxon>Bivalvia</taxon>
        <taxon>Autobranchia</taxon>
        <taxon>Heteroconchia</taxon>
        <taxon>Euheterodonta</taxon>
        <taxon>Imparidentia</taxon>
        <taxon>Neoheterodontei</taxon>
        <taxon>Myida</taxon>
        <taxon>Myoidea</taxon>
        <taxon>Myidae</taxon>
        <taxon>Mya</taxon>
    </lineage>
</organism>
<name>A0ABY7FQC0_MYAAR</name>
<evidence type="ECO:0000313" key="2">
    <source>
        <dbReference type="Proteomes" id="UP001164746"/>
    </source>
</evidence>
<reference evidence="1" key="1">
    <citation type="submission" date="2022-11" db="EMBL/GenBank/DDBJ databases">
        <title>Centuries of genome instability and evolution in soft-shell clam transmissible cancer (bioRxiv).</title>
        <authorList>
            <person name="Hart S.F.M."/>
            <person name="Yonemitsu M.A."/>
            <person name="Giersch R.M."/>
            <person name="Beal B.F."/>
            <person name="Arriagada G."/>
            <person name="Davis B.W."/>
            <person name="Ostrander E.A."/>
            <person name="Goff S.P."/>
            <person name="Metzger M.J."/>
        </authorList>
    </citation>
    <scope>NUCLEOTIDE SEQUENCE</scope>
    <source>
        <strain evidence="1">MELC-2E11</strain>
        <tissue evidence="1">Siphon/mantle</tissue>
    </source>
</reference>
<dbReference type="Proteomes" id="UP001164746">
    <property type="component" value="Chromosome 13"/>
</dbReference>
<sequence length="93" mass="10460">MTSLPLELGFDFSGVDSNIPNASSRYHIAMTQGKIEVATVVNPVRLHAVANPVRTTLFEERDSGQIDFTGKGMIYHIVEKYHEHFRNVMISII</sequence>
<protein>
    <submittedName>
        <fullName evidence="1">Uncharacterized protein</fullName>
    </submittedName>
</protein>
<accession>A0ABY7FQC0</accession>
<evidence type="ECO:0000313" key="1">
    <source>
        <dbReference type="EMBL" id="WAR24225.1"/>
    </source>
</evidence>
<dbReference type="EMBL" id="CP111024">
    <property type="protein sequence ID" value="WAR24225.1"/>
    <property type="molecule type" value="Genomic_DNA"/>
</dbReference>